<dbReference type="AlphaFoldDB" id="A0AAW2Z6B8"/>
<evidence type="ECO:0000313" key="9">
    <source>
        <dbReference type="Proteomes" id="UP001431209"/>
    </source>
</evidence>
<dbReference type="SUPFAM" id="SSF144210">
    <property type="entry name" value="Nop10-like SnoRNP"/>
    <property type="match status" value="1"/>
</dbReference>
<evidence type="ECO:0000256" key="7">
    <source>
        <dbReference type="ARBA" id="ARBA00030185"/>
    </source>
</evidence>
<dbReference type="PANTHER" id="PTHR13305:SF0">
    <property type="entry name" value="H_ACA RIBONUCLEOPROTEIN COMPLEX SUBUNIT 3"/>
    <property type="match status" value="1"/>
</dbReference>
<dbReference type="InterPro" id="IPR036756">
    <property type="entry name" value="H/ACA_rnp_Nop10_sf"/>
</dbReference>
<reference evidence="8 9" key="1">
    <citation type="submission" date="2024-03" db="EMBL/GenBank/DDBJ databases">
        <title>The Acrasis kona genome and developmental transcriptomes reveal deep origins of eukaryotic multicellular pathways.</title>
        <authorList>
            <person name="Sheikh S."/>
            <person name="Fu C.-J."/>
            <person name="Brown M.W."/>
            <person name="Baldauf S.L."/>
        </authorList>
    </citation>
    <scope>NUCLEOTIDE SEQUENCE [LARGE SCALE GENOMIC DNA]</scope>
    <source>
        <strain evidence="8 9">ATCC MYA-3509</strain>
    </source>
</reference>
<keyword evidence="5" id="KW-0698">rRNA processing</keyword>
<dbReference type="GO" id="GO:0030515">
    <property type="term" value="F:snoRNA binding"/>
    <property type="evidence" value="ECO:0007669"/>
    <property type="project" value="InterPro"/>
</dbReference>
<dbReference type="Gene3D" id="2.20.28.40">
    <property type="entry name" value="H/ACA ribonucleoprotein complex, subunit Nop10"/>
    <property type="match status" value="1"/>
</dbReference>
<evidence type="ECO:0000256" key="1">
    <source>
        <dbReference type="ARBA" id="ARBA00002325"/>
    </source>
</evidence>
<keyword evidence="9" id="KW-1185">Reference proteome</keyword>
<dbReference type="GO" id="GO:0006364">
    <property type="term" value="P:rRNA processing"/>
    <property type="evidence" value="ECO:0007669"/>
    <property type="project" value="UniProtKB-KW"/>
</dbReference>
<evidence type="ECO:0000256" key="5">
    <source>
        <dbReference type="ARBA" id="ARBA00022552"/>
    </source>
</evidence>
<evidence type="ECO:0000313" key="8">
    <source>
        <dbReference type="EMBL" id="KAL0485357.1"/>
    </source>
</evidence>
<keyword evidence="4" id="KW-0690">Ribosome biogenesis</keyword>
<dbReference type="GO" id="GO:1990904">
    <property type="term" value="C:ribonucleoprotein complex"/>
    <property type="evidence" value="ECO:0007669"/>
    <property type="project" value="UniProtKB-KW"/>
</dbReference>
<comment type="similarity">
    <text evidence="2">Belongs to the NOP10 family.</text>
</comment>
<dbReference type="Pfam" id="PF04135">
    <property type="entry name" value="Nop10p"/>
    <property type="match status" value="1"/>
</dbReference>
<keyword evidence="6 8" id="KW-0687">Ribonucleoprotein</keyword>
<comment type="function">
    <text evidence="1">Involved in ribosome biogenesis; more specifically in 18S rRNA pseudouridylation and in cleavage of pre-rRNA.</text>
</comment>
<dbReference type="HAMAP" id="MF_00803">
    <property type="entry name" value="Nop10"/>
    <property type="match status" value="1"/>
</dbReference>
<dbReference type="Proteomes" id="UP001431209">
    <property type="component" value="Unassembled WGS sequence"/>
</dbReference>
<sequence>MLMRYCEGCSLYTLKASCAKCEKETRSAHPARFTPDDKYSKYRVELKKKYGLLPTQKPAEEY</sequence>
<comment type="caution">
    <text evidence="8">The sequence shown here is derived from an EMBL/GenBank/DDBJ whole genome shotgun (WGS) entry which is preliminary data.</text>
</comment>
<dbReference type="PANTHER" id="PTHR13305">
    <property type="entry name" value="RIBOSOME BIOGENESIS PROTEIN NOP10"/>
    <property type="match status" value="1"/>
</dbReference>
<dbReference type="EMBL" id="JAOPGA020001130">
    <property type="protein sequence ID" value="KAL0485357.1"/>
    <property type="molecule type" value="Genomic_DNA"/>
</dbReference>
<dbReference type="InterPro" id="IPR007264">
    <property type="entry name" value="H/ACA_rnp_Nop10"/>
</dbReference>
<gene>
    <name evidence="8" type="ORF">AKO1_002992</name>
</gene>
<dbReference type="NCBIfam" id="NF009623">
    <property type="entry name" value="PRK13130.1"/>
    <property type="match status" value="1"/>
</dbReference>
<accession>A0AAW2Z6B8</accession>
<dbReference type="InterPro" id="IPR023532">
    <property type="entry name" value="Nop10_arc-typ"/>
</dbReference>
<organism evidence="8 9">
    <name type="scientific">Acrasis kona</name>
    <dbReference type="NCBI Taxonomy" id="1008807"/>
    <lineage>
        <taxon>Eukaryota</taxon>
        <taxon>Discoba</taxon>
        <taxon>Heterolobosea</taxon>
        <taxon>Tetramitia</taxon>
        <taxon>Eutetramitia</taxon>
        <taxon>Acrasidae</taxon>
        <taxon>Acrasis</taxon>
    </lineage>
</organism>
<evidence type="ECO:0000256" key="4">
    <source>
        <dbReference type="ARBA" id="ARBA00022517"/>
    </source>
</evidence>
<proteinExistence type="inferred from homology"/>
<evidence type="ECO:0000256" key="3">
    <source>
        <dbReference type="ARBA" id="ARBA00018821"/>
    </source>
</evidence>
<protein>
    <recommendedName>
        <fullName evidence="3">Ribosome biogenesis protein Nop10</fullName>
    </recommendedName>
    <alternativeName>
        <fullName evidence="7">Nucleolar protein 10</fullName>
    </alternativeName>
</protein>
<evidence type="ECO:0000256" key="6">
    <source>
        <dbReference type="ARBA" id="ARBA00023274"/>
    </source>
</evidence>
<dbReference type="GO" id="GO:0001522">
    <property type="term" value="P:pseudouridine synthesis"/>
    <property type="evidence" value="ECO:0007669"/>
    <property type="project" value="InterPro"/>
</dbReference>
<evidence type="ECO:0000256" key="2">
    <source>
        <dbReference type="ARBA" id="ARBA00009462"/>
    </source>
</evidence>
<name>A0AAW2Z6B8_9EUKA</name>